<protein>
    <submittedName>
        <fullName evidence="6">TetR/AcrR family transcriptional regulator</fullName>
    </submittedName>
</protein>
<evidence type="ECO:0000313" key="6">
    <source>
        <dbReference type="EMBL" id="MBG0567013.1"/>
    </source>
</evidence>
<dbReference type="Gene3D" id="1.10.357.10">
    <property type="entry name" value="Tetracycline Repressor, domain 2"/>
    <property type="match status" value="1"/>
</dbReference>
<dbReference type="SUPFAM" id="SSF46689">
    <property type="entry name" value="Homeodomain-like"/>
    <property type="match status" value="1"/>
</dbReference>
<reference evidence="6" key="1">
    <citation type="submission" date="2020-11" db="EMBL/GenBank/DDBJ databases">
        <title>Isolation and identification of active actinomycetes.</title>
        <authorList>
            <person name="Sun X."/>
        </authorList>
    </citation>
    <scope>NUCLEOTIDE SEQUENCE</scope>
    <source>
        <strain evidence="6">NEAU-A11</strain>
    </source>
</reference>
<dbReference type="Pfam" id="PF00440">
    <property type="entry name" value="TetR_N"/>
    <property type="match status" value="1"/>
</dbReference>
<dbReference type="Proteomes" id="UP000598146">
    <property type="component" value="Unassembled WGS sequence"/>
</dbReference>
<dbReference type="GO" id="GO:0003700">
    <property type="term" value="F:DNA-binding transcription factor activity"/>
    <property type="evidence" value="ECO:0007669"/>
    <property type="project" value="TreeGrafter"/>
</dbReference>
<evidence type="ECO:0000256" key="3">
    <source>
        <dbReference type="ARBA" id="ARBA00023163"/>
    </source>
</evidence>
<evidence type="ECO:0000256" key="1">
    <source>
        <dbReference type="ARBA" id="ARBA00023015"/>
    </source>
</evidence>
<accession>A0A931G0P5</accession>
<dbReference type="EMBL" id="JADQTO010000024">
    <property type="protein sequence ID" value="MBG0567013.1"/>
    <property type="molecule type" value="Genomic_DNA"/>
</dbReference>
<keyword evidence="2 4" id="KW-0238">DNA-binding</keyword>
<dbReference type="PRINTS" id="PR00455">
    <property type="entry name" value="HTHTETR"/>
</dbReference>
<evidence type="ECO:0000256" key="4">
    <source>
        <dbReference type="PROSITE-ProRule" id="PRU00335"/>
    </source>
</evidence>
<dbReference type="PROSITE" id="PS50977">
    <property type="entry name" value="HTH_TETR_2"/>
    <property type="match status" value="1"/>
</dbReference>
<dbReference type="AlphaFoldDB" id="A0A931G0P5"/>
<evidence type="ECO:0000313" key="7">
    <source>
        <dbReference type="Proteomes" id="UP000598146"/>
    </source>
</evidence>
<organism evidence="6 7">
    <name type="scientific">Actinoplanes aureus</name>
    <dbReference type="NCBI Taxonomy" id="2792083"/>
    <lineage>
        <taxon>Bacteria</taxon>
        <taxon>Bacillati</taxon>
        <taxon>Actinomycetota</taxon>
        <taxon>Actinomycetes</taxon>
        <taxon>Micromonosporales</taxon>
        <taxon>Micromonosporaceae</taxon>
        <taxon>Actinoplanes</taxon>
    </lineage>
</organism>
<keyword evidence="1" id="KW-0805">Transcription regulation</keyword>
<feature type="DNA-binding region" description="H-T-H motif" evidence="4">
    <location>
        <begin position="25"/>
        <end position="44"/>
    </location>
</feature>
<proteinExistence type="predicted"/>
<evidence type="ECO:0000256" key="2">
    <source>
        <dbReference type="ARBA" id="ARBA00023125"/>
    </source>
</evidence>
<dbReference type="PANTHER" id="PTHR30055">
    <property type="entry name" value="HTH-TYPE TRANSCRIPTIONAL REGULATOR RUTR"/>
    <property type="match status" value="1"/>
</dbReference>
<dbReference type="InterPro" id="IPR050109">
    <property type="entry name" value="HTH-type_TetR-like_transc_reg"/>
</dbReference>
<keyword evidence="3" id="KW-0804">Transcription</keyword>
<dbReference type="InterPro" id="IPR001647">
    <property type="entry name" value="HTH_TetR"/>
</dbReference>
<comment type="caution">
    <text evidence="6">The sequence shown here is derived from an EMBL/GenBank/DDBJ whole genome shotgun (WGS) entry which is preliminary data.</text>
</comment>
<sequence length="196" mass="21567">MNPTPLRIIEAARSCLLADGYAALSTRRVAEVAGVPLSQIHYHFRGKQGVILALLDHENRQLVARQREMYGSDTPLWRRYEQACDFLEDDLASGYVRVLQEMIAAGWADTELAARVLALLQSWFDVLGEVAREAEERFGSLGPIRPADLSMLIGLSFLGGEAVLLLGDAGWGDRVRSALRSAGAVIRRFEEPASDA</sequence>
<gene>
    <name evidence="6" type="ORF">I4J89_36755</name>
</gene>
<keyword evidence="7" id="KW-1185">Reference proteome</keyword>
<dbReference type="GO" id="GO:0000976">
    <property type="term" value="F:transcription cis-regulatory region binding"/>
    <property type="evidence" value="ECO:0007669"/>
    <property type="project" value="TreeGrafter"/>
</dbReference>
<evidence type="ECO:0000259" key="5">
    <source>
        <dbReference type="PROSITE" id="PS50977"/>
    </source>
</evidence>
<dbReference type="RefSeq" id="WP_196418786.1">
    <property type="nucleotide sequence ID" value="NZ_JADQTO010000024.1"/>
</dbReference>
<name>A0A931G0P5_9ACTN</name>
<dbReference type="InterPro" id="IPR009057">
    <property type="entry name" value="Homeodomain-like_sf"/>
</dbReference>
<feature type="domain" description="HTH tetR-type" evidence="5">
    <location>
        <begin position="2"/>
        <end position="62"/>
    </location>
</feature>
<dbReference type="PANTHER" id="PTHR30055:SF234">
    <property type="entry name" value="HTH-TYPE TRANSCRIPTIONAL REGULATOR BETI"/>
    <property type="match status" value="1"/>
</dbReference>